<reference evidence="2" key="1">
    <citation type="submission" date="2020-11" db="EMBL/GenBank/DDBJ databases">
        <authorList>
            <consortium name="DOE Joint Genome Institute"/>
            <person name="Ahrendt S."/>
            <person name="Riley R."/>
            <person name="Andreopoulos W."/>
            <person name="Labutti K."/>
            <person name="Pangilinan J."/>
            <person name="Ruiz-Duenas F.J."/>
            <person name="Barrasa J.M."/>
            <person name="Sanchez-Garcia M."/>
            <person name="Camarero S."/>
            <person name="Miyauchi S."/>
            <person name="Serrano A."/>
            <person name="Linde D."/>
            <person name="Babiker R."/>
            <person name="Drula E."/>
            <person name="Ayuso-Fernandez I."/>
            <person name="Pacheco R."/>
            <person name="Padilla G."/>
            <person name="Ferreira P."/>
            <person name="Barriuso J."/>
            <person name="Kellner H."/>
            <person name="Castanera R."/>
            <person name="Alfaro M."/>
            <person name="Ramirez L."/>
            <person name="Pisabarro A.G."/>
            <person name="Kuo A."/>
            <person name="Tritt A."/>
            <person name="Lipzen A."/>
            <person name="He G."/>
            <person name="Yan M."/>
            <person name="Ng V."/>
            <person name="Cullen D."/>
            <person name="Martin F."/>
            <person name="Rosso M.-N."/>
            <person name="Henrissat B."/>
            <person name="Hibbett D."/>
            <person name="Martinez A.T."/>
            <person name="Grigoriev I.V."/>
        </authorList>
    </citation>
    <scope>NUCLEOTIDE SEQUENCE</scope>
    <source>
        <strain evidence="2">CIRM-BRFM 674</strain>
    </source>
</reference>
<gene>
    <name evidence="2" type="ORF">BDN70DRAFT_446573</name>
</gene>
<keyword evidence="3" id="KW-1185">Reference proteome</keyword>
<protein>
    <submittedName>
        <fullName evidence="2">Uncharacterized protein</fullName>
    </submittedName>
</protein>
<accession>A0A9P5YRL2</accession>
<dbReference type="OrthoDB" id="3010872at2759"/>
<proteinExistence type="predicted"/>
<evidence type="ECO:0000313" key="2">
    <source>
        <dbReference type="EMBL" id="KAF9472651.1"/>
    </source>
</evidence>
<feature type="compositionally biased region" description="Polar residues" evidence="1">
    <location>
        <begin position="73"/>
        <end position="90"/>
    </location>
</feature>
<dbReference type="Proteomes" id="UP000807469">
    <property type="component" value="Unassembled WGS sequence"/>
</dbReference>
<name>A0A9P5YRL2_9AGAR</name>
<dbReference type="EMBL" id="MU155512">
    <property type="protein sequence ID" value="KAF9472651.1"/>
    <property type="molecule type" value="Genomic_DNA"/>
</dbReference>
<dbReference type="AlphaFoldDB" id="A0A9P5YRL2"/>
<comment type="caution">
    <text evidence="2">The sequence shown here is derived from an EMBL/GenBank/DDBJ whole genome shotgun (WGS) entry which is preliminary data.</text>
</comment>
<sequence>MSFPNSEQLFRTAFNQPNPSSTLLNLIKQNSTYLSIVKLVAIYANLVDENLTRAEALASILLQVRGARPPPSTASSFPRSSAASWPTFTSKHCRPMTTQRRWSLPFS</sequence>
<feature type="region of interest" description="Disordered" evidence="1">
    <location>
        <begin position="67"/>
        <end position="90"/>
    </location>
</feature>
<organism evidence="2 3">
    <name type="scientific">Pholiota conissans</name>
    <dbReference type="NCBI Taxonomy" id="109636"/>
    <lineage>
        <taxon>Eukaryota</taxon>
        <taxon>Fungi</taxon>
        <taxon>Dikarya</taxon>
        <taxon>Basidiomycota</taxon>
        <taxon>Agaricomycotina</taxon>
        <taxon>Agaricomycetes</taxon>
        <taxon>Agaricomycetidae</taxon>
        <taxon>Agaricales</taxon>
        <taxon>Agaricineae</taxon>
        <taxon>Strophariaceae</taxon>
        <taxon>Pholiota</taxon>
    </lineage>
</organism>
<evidence type="ECO:0000313" key="3">
    <source>
        <dbReference type="Proteomes" id="UP000807469"/>
    </source>
</evidence>
<evidence type="ECO:0000256" key="1">
    <source>
        <dbReference type="SAM" id="MobiDB-lite"/>
    </source>
</evidence>